<organism evidence="4 5">
    <name type="scientific">Flavobacterium araucananum</name>
    <dbReference type="NCBI Taxonomy" id="946678"/>
    <lineage>
        <taxon>Bacteria</taxon>
        <taxon>Pseudomonadati</taxon>
        <taxon>Bacteroidota</taxon>
        <taxon>Flavobacteriia</taxon>
        <taxon>Flavobacteriales</taxon>
        <taxon>Flavobacteriaceae</taxon>
        <taxon>Flavobacterium</taxon>
    </lineage>
</organism>
<dbReference type="EMBL" id="MUGS01000015">
    <property type="protein sequence ID" value="OXG06477.1"/>
    <property type="molecule type" value="Genomic_DNA"/>
</dbReference>
<dbReference type="RefSeq" id="WP_089479416.1">
    <property type="nucleotide sequence ID" value="NZ_MUGS01000015.1"/>
</dbReference>
<dbReference type="InterPro" id="IPR036397">
    <property type="entry name" value="RNaseH_sf"/>
</dbReference>
<dbReference type="SMART" id="SM00479">
    <property type="entry name" value="EXOIII"/>
    <property type="match status" value="1"/>
</dbReference>
<reference evidence="4 5" key="1">
    <citation type="submission" date="2016-11" db="EMBL/GenBank/DDBJ databases">
        <title>Whole genomes of Flavobacteriaceae.</title>
        <authorList>
            <person name="Stine C."/>
            <person name="Li C."/>
            <person name="Tadesse D."/>
        </authorList>
    </citation>
    <scope>NUCLEOTIDE SEQUENCE [LARGE SCALE GENOMIC DNA]</scope>
    <source>
        <strain evidence="4 5">DSM 24704</strain>
    </source>
</reference>
<protein>
    <submittedName>
        <fullName evidence="4">DNA polymerase III subunit epsilon</fullName>
    </submittedName>
</protein>
<feature type="domain" description="Exonuclease" evidence="3">
    <location>
        <begin position="26"/>
        <end position="199"/>
    </location>
</feature>
<dbReference type="PANTHER" id="PTHR30231:SF41">
    <property type="entry name" value="DNA POLYMERASE III SUBUNIT EPSILON"/>
    <property type="match status" value="1"/>
</dbReference>
<name>A0A227P964_9FLAO</name>
<dbReference type="Pfam" id="PF00929">
    <property type="entry name" value="RNase_T"/>
    <property type="match status" value="1"/>
</dbReference>
<dbReference type="GO" id="GO:0045004">
    <property type="term" value="P:DNA replication proofreading"/>
    <property type="evidence" value="ECO:0007669"/>
    <property type="project" value="TreeGrafter"/>
</dbReference>
<comment type="caution">
    <text evidence="4">The sequence shown here is derived from an EMBL/GenBank/DDBJ whole genome shotgun (WGS) entry which is preliminary data.</text>
</comment>
<dbReference type="InterPro" id="IPR013520">
    <property type="entry name" value="Ribonucl_H"/>
</dbReference>
<evidence type="ECO:0000259" key="3">
    <source>
        <dbReference type="SMART" id="SM00479"/>
    </source>
</evidence>
<dbReference type="OrthoDB" id="9803913at2"/>
<gene>
    <name evidence="4" type="ORF">B0A64_10205</name>
</gene>
<dbReference type="Proteomes" id="UP000214684">
    <property type="component" value="Unassembled WGS sequence"/>
</dbReference>
<dbReference type="GO" id="GO:0008408">
    <property type="term" value="F:3'-5' exonuclease activity"/>
    <property type="evidence" value="ECO:0007669"/>
    <property type="project" value="TreeGrafter"/>
</dbReference>
<evidence type="ECO:0000256" key="2">
    <source>
        <dbReference type="ARBA" id="ARBA00026073"/>
    </source>
</evidence>
<dbReference type="Gene3D" id="3.30.420.10">
    <property type="entry name" value="Ribonuclease H-like superfamily/Ribonuclease H"/>
    <property type="match status" value="1"/>
</dbReference>
<comment type="function">
    <text evidence="1">DNA polymerase III is a complex, multichain enzyme responsible for most of the replicative synthesis in bacteria. The epsilon subunit contain the editing function and is a proofreading 3'-5' exonuclease.</text>
</comment>
<dbReference type="CDD" id="cd06127">
    <property type="entry name" value="DEDDh"/>
    <property type="match status" value="1"/>
</dbReference>
<proteinExistence type="predicted"/>
<sequence length="210" mass="24214">MIKSIFNFWKKEENLFDENSSIEETRFVVLDTETTGFDYDTDRILCIGALILQNGTIAIQDSFEVYPEQDHYDKSTAQIHGILKAFVIQRPTELEALQQFLAFLGDAIIIAHHTIFDITMINKALERNGLPALTNKRLDTAILYKKTLIKSHLFERKDHYTLDDLADKFDISKKDRHTALGDAYITAIAFLKIVKKLKEKKQTNLNSLFK</sequence>
<dbReference type="GO" id="GO:0005829">
    <property type="term" value="C:cytosol"/>
    <property type="evidence" value="ECO:0007669"/>
    <property type="project" value="TreeGrafter"/>
</dbReference>
<accession>A0A227P964</accession>
<dbReference type="SUPFAM" id="SSF53098">
    <property type="entry name" value="Ribonuclease H-like"/>
    <property type="match status" value="1"/>
</dbReference>
<dbReference type="PANTHER" id="PTHR30231">
    <property type="entry name" value="DNA POLYMERASE III SUBUNIT EPSILON"/>
    <property type="match status" value="1"/>
</dbReference>
<evidence type="ECO:0000313" key="5">
    <source>
        <dbReference type="Proteomes" id="UP000214684"/>
    </source>
</evidence>
<dbReference type="FunFam" id="3.30.420.10:FF:000045">
    <property type="entry name" value="3'-5' exonuclease DinG"/>
    <property type="match status" value="1"/>
</dbReference>
<evidence type="ECO:0000313" key="4">
    <source>
        <dbReference type="EMBL" id="OXG06477.1"/>
    </source>
</evidence>
<comment type="subunit">
    <text evidence="2">DNA polymerase III contains a core (composed of alpha, epsilon and theta chains) that associates with a tau subunit. This core dimerizes to form the POLIII' complex. PolIII' associates with the gamma complex (composed of gamma, delta, delta', psi and chi chains) and with the beta chain to form the complete DNA polymerase III complex.</text>
</comment>
<keyword evidence="5" id="KW-1185">Reference proteome</keyword>
<evidence type="ECO:0000256" key="1">
    <source>
        <dbReference type="ARBA" id="ARBA00025483"/>
    </source>
</evidence>
<dbReference type="GO" id="GO:0003676">
    <property type="term" value="F:nucleic acid binding"/>
    <property type="evidence" value="ECO:0007669"/>
    <property type="project" value="InterPro"/>
</dbReference>
<dbReference type="AlphaFoldDB" id="A0A227P964"/>
<dbReference type="InterPro" id="IPR012337">
    <property type="entry name" value="RNaseH-like_sf"/>
</dbReference>